<feature type="domain" description="ABC transmembrane type-1" evidence="8">
    <location>
        <begin position="73"/>
        <end position="264"/>
    </location>
</feature>
<keyword evidence="4 7" id="KW-0812">Transmembrane</keyword>
<organism evidence="9 10">
    <name type="scientific">Paenibacillus ferrarius</name>
    <dbReference type="NCBI Taxonomy" id="1469647"/>
    <lineage>
        <taxon>Bacteria</taxon>
        <taxon>Bacillati</taxon>
        <taxon>Bacillota</taxon>
        <taxon>Bacilli</taxon>
        <taxon>Bacillales</taxon>
        <taxon>Paenibacillaceae</taxon>
        <taxon>Paenibacillus</taxon>
    </lineage>
</organism>
<proteinExistence type="inferred from homology"/>
<feature type="transmembrane region" description="Helical" evidence="7">
    <location>
        <begin position="185"/>
        <end position="210"/>
    </location>
</feature>
<gene>
    <name evidence="9" type="ORF">BC351_28230</name>
</gene>
<sequence length="279" mass="31268">MVSYVRNATPTVSRVFALTLFLIGALFPFYWMLVTSLKDRQEIYSGKLTLWPQNLTFSNYVDTFQNSNFPHYFMNSFIVSMSSSILVLLVSILGGYSMARYSFRGKKVFLISFLATQMIPVMVILVPLFISFSQLHLLNKLPSLIITYTAMNIPFCLLTMSSFFQRIPVSLEEAALIDGCNKFQTMIRIILPIMRPGIVATLVFAFTGAWNDLFFGVMFTNSESTKTVPVGLSSFVQKFDINWGQMSAAGILSLIPVVIMFAFAQKYIVSGLTEGAVKG</sequence>
<dbReference type="Gene3D" id="1.10.3720.10">
    <property type="entry name" value="MetI-like"/>
    <property type="match status" value="1"/>
</dbReference>
<keyword evidence="5 7" id="KW-1133">Transmembrane helix</keyword>
<protein>
    <submittedName>
        <fullName evidence="9">Sugar ABC transporter permease</fullName>
    </submittedName>
</protein>
<evidence type="ECO:0000313" key="9">
    <source>
        <dbReference type="EMBL" id="OPH56384.1"/>
    </source>
</evidence>
<reference evidence="10" key="1">
    <citation type="submission" date="2016-07" db="EMBL/GenBank/DDBJ databases">
        <authorList>
            <person name="Florea S."/>
            <person name="Webb J.S."/>
            <person name="Jaromczyk J."/>
            <person name="Schardl C.L."/>
        </authorList>
    </citation>
    <scope>NUCLEOTIDE SEQUENCE [LARGE SCALE GENOMIC DNA]</scope>
    <source>
        <strain evidence="10">CY1</strain>
    </source>
</reference>
<comment type="similarity">
    <text evidence="7">Belongs to the binding-protein-dependent transport system permease family.</text>
</comment>
<dbReference type="SUPFAM" id="SSF161098">
    <property type="entry name" value="MetI-like"/>
    <property type="match status" value="1"/>
</dbReference>
<feature type="transmembrane region" description="Helical" evidence="7">
    <location>
        <begin position="243"/>
        <end position="264"/>
    </location>
</feature>
<keyword evidence="3" id="KW-1003">Cell membrane</keyword>
<evidence type="ECO:0000256" key="7">
    <source>
        <dbReference type="RuleBase" id="RU363032"/>
    </source>
</evidence>
<keyword evidence="6 7" id="KW-0472">Membrane</keyword>
<dbReference type="InterPro" id="IPR050901">
    <property type="entry name" value="BP-dep_ABC_trans_perm"/>
</dbReference>
<comment type="caution">
    <text evidence="9">The sequence shown here is derived from an EMBL/GenBank/DDBJ whole genome shotgun (WGS) entry which is preliminary data.</text>
</comment>
<evidence type="ECO:0000256" key="1">
    <source>
        <dbReference type="ARBA" id="ARBA00004651"/>
    </source>
</evidence>
<dbReference type="STRING" id="1469647.BC351_28230"/>
<evidence type="ECO:0000256" key="5">
    <source>
        <dbReference type="ARBA" id="ARBA00022989"/>
    </source>
</evidence>
<dbReference type="PROSITE" id="PS50928">
    <property type="entry name" value="ABC_TM1"/>
    <property type="match status" value="1"/>
</dbReference>
<keyword evidence="10" id="KW-1185">Reference proteome</keyword>
<dbReference type="InterPro" id="IPR000515">
    <property type="entry name" value="MetI-like"/>
</dbReference>
<evidence type="ECO:0000256" key="3">
    <source>
        <dbReference type="ARBA" id="ARBA00022475"/>
    </source>
</evidence>
<dbReference type="GO" id="GO:0055085">
    <property type="term" value="P:transmembrane transport"/>
    <property type="evidence" value="ECO:0007669"/>
    <property type="project" value="InterPro"/>
</dbReference>
<evidence type="ECO:0000256" key="2">
    <source>
        <dbReference type="ARBA" id="ARBA00022448"/>
    </source>
</evidence>
<dbReference type="GO" id="GO:0005886">
    <property type="term" value="C:plasma membrane"/>
    <property type="evidence" value="ECO:0007669"/>
    <property type="project" value="UniProtKB-SubCell"/>
</dbReference>
<dbReference type="AlphaFoldDB" id="A0A1V4HJ18"/>
<feature type="transmembrane region" description="Helical" evidence="7">
    <location>
        <begin position="144"/>
        <end position="164"/>
    </location>
</feature>
<evidence type="ECO:0000256" key="6">
    <source>
        <dbReference type="ARBA" id="ARBA00023136"/>
    </source>
</evidence>
<dbReference type="RefSeq" id="WP_079414289.1">
    <property type="nucleotide sequence ID" value="NZ_MBTG01000016.1"/>
</dbReference>
<dbReference type="PANTHER" id="PTHR32243">
    <property type="entry name" value="MALTOSE TRANSPORT SYSTEM PERMEASE-RELATED"/>
    <property type="match status" value="1"/>
</dbReference>
<feature type="transmembrane region" description="Helical" evidence="7">
    <location>
        <begin position="12"/>
        <end position="33"/>
    </location>
</feature>
<comment type="subcellular location">
    <subcellularLocation>
        <location evidence="1 7">Cell membrane</location>
        <topology evidence="1 7">Multi-pass membrane protein</topology>
    </subcellularLocation>
</comment>
<dbReference type="CDD" id="cd06261">
    <property type="entry name" value="TM_PBP2"/>
    <property type="match status" value="1"/>
</dbReference>
<evidence type="ECO:0000313" key="10">
    <source>
        <dbReference type="Proteomes" id="UP000190626"/>
    </source>
</evidence>
<name>A0A1V4HJ18_9BACL</name>
<dbReference type="EMBL" id="MBTG01000016">
    <property type="protein sequence ID" value="OPH56384.1"/>
    <property type="molecule type" value="Genomic_DNA"/>
</dbReference>
<evidence type="ECO:0000256" key="4">
    <source>
        <dbReference type="ARBA" id="ARBA00022692"/>
    </source>
</evidence>
<dbReference type="OrthoDB" id="9810086at2"/>
<feature type="transmembrane region" description="Helical" evidence="7">
    <location>
        <begin position="72"/>
        <end position="96"/>
    </location>
</feature>
<dbReference type="InterPro" id="IPR035906">
    <property type="entry name" value="MetI-like_sf"/>
</dbReference>
<dbReference type="Proteomes" id="UP000190626">
    <property type="component" value="Unassembled WGS sequence"/>
</dbReference>
<keyword evidence="2 7" id="KW-0813">Transport</keyword>
<dbReference type="PANTHER" id="PTHR32243:SF18">
    <property type="entry name" value="INNER MEMBRANE ABC TRANSPORTER PERMEASE PROTEIN YCJP"/>
    <property type="match status" value="1"/>
</dbReference>
<feature type="transmembrane region" description="Helical" evidence="7">
    <location>
        <begin position="108"/>
        <end position="132"/>
    </location>
</feature>
<dbReference type="Pfam" id="PF00528">
    <property type="entry name" value="BPD_transp_1"/>
    <property type="match status" value="1"/>
</dbReference>
<accession>A0A1V4HJ18</accession>
<evidence type="ECO:0000259" key="8">
    <source>
        <dbReference type="PROSITE" id="PS50928"/>
    </source>
</evidence>